<dbReference type="KEGG" id="peo:AS203_05100"/>
<proteinExistence type="predicted"/>
<sequence>MLLLCGVSATAQRPKKIIAQQPDTIPLFRGVAVSGDLVGFAQLTLGDYGQYEAALRMNLKDKYFPVFELGYGKANADDVATRLRYKTNAPYARAGLDFNMMKNKHDDYRLYLGFRYAFTSFKYDVESPGLLDPIWRERVEFGAHDVKCSYHWLEAVIGIDAKLWGPIRLGWSVRYKRRLFHSESDFGNAWYVPGFGKGGNSRLGGTFNVIFEL</sequence>
<evidence type="ECO:0000313" key="1">
    <source>
        <dbReference type="EMBL" id="ALO49865.1"/>
    </source>
</evidence>
<dbReference type="InterPro" id="IPR046111">
    <property type="entry name" value="DUF6048"/>
</dbReference>
<dbReference type="Pfam" id="PF19515">
    <property type="entry name" value="DUF6048"/>
    <property type="match status" value="1"/>
</dbReference>
<dbReference type="EMBL" id="CP013195">
    <property type="protein sequence ID" value="ALO49865.1"/>
    <property type="molecule type" value="Genomic_DNA"/>
</dbReference>
<name>A0A0S2KNH9_9BACT</name>
<dbReference type="STRING" id="76123.AS203_05100"/>
<dbReference type="AlphaFoldDB" id="A0A0S2KNH9"/>
<gene>
    <name evidence="1" type="ORF">AS203_05100</name>
</gene>
<dbReference type="Proteomes" id="UP000056252">
    <property type="component" value="Chromosome"/>
</dbReference>
<evidence type="ECO:0000313" key="2">
    <source>
        <dbReference type="Proteomes" id="UP000056252"/>
    </source>
</evidence>
<organism evidence="1 2">
    <name type="scientific">Hoylesella enoeca</name>
    <dbReference type="NCBI Taxonomy" id="76123"/>
    <lineage>
        <taxon>Bacteria</taxon>
        <taxon>Pseudomonadati</taxon>
        <taxon>Bacteroidota</taxon>
        <taxon>Bacteroidia</taxon>
        <taxon>Bacteroidales</taxon>
        <taxon>Prevotellaceae</taxon>
        <taxon>Hoylesella</taxon>
    </lineage>
</organism>
<reference evidence="2" key="1">
    <citation type="submission" date="2015-11" db="EMBL/GenBank/DDBJ databases">
        <authorList>
            <person name="Holder M.E."/>
            <person name="Ajami N.J."/>
            <person name="Petrosino J.F."/>
        </authorList>
    </citation>
    <scope>NUCLEOTIDE SEQUENCE [LARGE SCALE GENOMIC DNA]</scope>
    <source>
        <strain evidence="2">F0113</strain>
    </source>
</reference>
<evidence type="ECO:0008006" key="3">
    <source>
        <dbReference type="Google" id="ProtNLM"/>
    </source>
</evidence>
<protein>
    <recommendedName>
        <fullName evidence="3">Outer membrane protein beta-barrel domain-containing protein</fullName>
    </recommendedName>
</protein>
<dbReference type="eggNOG" id="ENOG502Z9BE">
    <property type="taxonomic scope" value="Bacteria"/>
</dbReference>
<accession>A0A0S2KNH9</accession>
<keyword evidence="2" id="KW-1185">Reference proteome</keyword>